<evidence type="ECO:0000259" key="3">
    <source>
        <dbReference type="PROSITE" id="PS51194"/>
    </source>
</evidence>
<dbReference type="Pfam" id="PF00271">
    <property type="entry name" value="Helicase_C"/>
    <property type="match status" value="1"/>
</dbReference>
<dbReference type="PANTHER" id="PTHR10799">
    <property type="entry name" value="SNF2/RAD54 HELICASE FAMILY"/>
    <property type="match status" value="1"/>
</dbReference>
<dbReference type="GO" id="GO:0016787">
    <property type="term" value="F:hydrolase activity"/>
    <property type="evidence" value="ECO:0007669"/>
    <property type="project" value="UniProtKB-KW"/>
</dbReference>
<organism evidence="4">
    <name type="scientific">viral metagenome</name>
    <dbReference type="NCBI Taxonomy" id="1070528"/>
    <lineage>
        <taxon>unclassified sequences</taxon>
        <taxon>metagenomes</taxon>
        <taxon>organismal metagenomes</taxon>
    </lineage>
</organism>
<dbReference type="GO" id="GO:0003677">
    <property type="term" value="F:DNA binding"/>
    <property type="evidence" value="ECO:0007669"/>
    <property type="project" value="InterPro"/>
</dbReference>
<evidence type="ECO:0008006" key="5">
    <source>
        <dbReference type="Google" id="ProtNLM"/>
    </source>
</evidence>
<evidence type="ECO:0000256" key="1">
    <source>
        <dbReference type="ARBA" id="ARBA00022801"/>
    </source>
</evidence>
<protein>
    <recommendedName>
        <fullName evidence="5">Helicase ATP-binding domain-containing protein</fullName>
    </recommendedName>
</protein>
<accession>A0A6C0HGQ4</accession>
<dbReference type="PROSITE" id="PS00690">
    <property type="entry name" value="DEAH_ATP_HELICASE"/>
    <property type="match status" value="1"/>
</dbReference>
<dbReference type="AlphaFoldDB" id="A0A6C0HGQ4"/>
<feature type="domain" description="Helicase ATP-binding" evidence="2">
    <location>
        <begin position="58"/>
        <end position="277"/>
    </location>
</feature>
<dbReference type="PROSITE" id="PS51194">
    <property type="entry name" value="HELICASE_CTER"/>
    <property type="match status" value="1"/>
</dbReference>
<dbReference type="SMART" id="SM00487">
    <property type="entry name" value="DEXDc"/>
    <property type="match status" value="1"/>
</dbReference>
<sequence length="869" mass="100353">MYVLPNRRAFSDAVTRIFIKKNYRKEKDDEDESVDLCTKSSSGNRELFPYQKLVRDYLLIETPYRGLLVYHGLGSGKTCSAVAVAESLLTKKKIFVMATVSLLTNFKQQLRGCGDPIYKQENHWVVHNLSSEADREKGKGLGISEKFLDKKGRFFMTVPEKPSNFSSMDLKTQKDISEQIDDIIDQRYEYIPYNGITSSNIDKYLPESDPHKFDDSVIIIDEAHNFVGMVLNKSELKTRFYDMIYRARNTKIVLLSGTPVINSPLEIALLMNLIRGPIERVRIGCSSVISWDEGMMTGFLKTLKDVDTIEYDSVKRQILLTRNPPYFESVLSEKGERIAVKYNKDFTQEPDILKWVDSFRSKFQDKIAGVELLPQDKLLKEDLECLPSNFEEFAQTFIDGLQIKNALLFQRRIQGLVSYYKGADERLVAKEVNQDKRLVKVPMSSEQFLRYLEKRWIEIQIDTKKGRSSDLNEDFGSYRTNSRLVCNFALPPELEVQKEGENFKEVAFEKIRADPKRFLVDEKLKHFSPKMHECLQAIKKDVKHKQFVYSTFTGLEGTGIFGLVLEQNGFQPYKLKREHGIVIEDPDMKPGVPAFAYFTGDESQEDRDLYRQIFNDPEKFSADFPQTLKESIKERGRLSVLMASRAGAEGINLENVRHVHILEAQWNPAIVDQVVGRAIRICSHARLPMEERTVEVKIYVSVFSQEQAVGIEGPNIALIRRSDMGLKRYDVEQPTETFLSTDEYMFDLSYRKGRIAKNISLLLKQAAVDCEIHRKLHYREQPVIQCMRFDTTTKPEDIAWAPAIKTEERDTLYLKNIVRKARRLQRVSIKGLLLIVDPDTQEVFDAQAFEDRRLLKIGTKKSPTEIEFF</sequence>
<dbReference type="InterPro" id="IPR014001">
    <property type="entry name" value="Helicase_ATP-bd"/>
</dbReference>
<dbReference type="InterPro" id="IPR006935">
    <property type="entry name" value="Helicase/UvrB_N"/>
</dbReference>
<proteinExistence type="predicted"/>
<dbReference type="PROSITE" id="PS51192">
    <property type="entry name" value="HELICASE_ATP_BIND_1"/>
    <property type="match status" value="1"/>
</dbReference>
<dbReference type="EMBL" id="MN739947">
    <property type="protein sequence ID" value="QHT79325.1"/>
    <property type="molecule type" value="Genomic_DNA"/>
</dbReference>
<dbReference type="SUPFAM" id="SSF52540">
    <property type="entry name" value="P-loop containing nucleoside triphosphate hydrolases"/>
    <property type="match status" value="2"/>
</dbReference>
<evidence type="ECO:0000259" key="2">
    <source>
        <dbReference type="PROSITE" id="PS51192"/>
    </source>
</evidence>
<name>A0A6C0HGQ4_9ZZZZ</name>
<dbReference type="InterPro" id="IPR027417">
    <property type="entry name" value="P-loop_NTPase"/>
</dbReference>
<dbReference type="SMART" id="SM00490">
    <property type="entry name" value="HELICc"/>
    <property type="match status" value="1"/>
</dbReference>
<dbReference type="GO" id="GO:0005524">
    <property type="term" value="F:ATP binding"/>
    <property type="evidence" value="ECO:0007669"/>
    <property type="project" value="InterPro"/>
</dbReference>
<dbReference type="Gene3D" id="3.40.50.300">
    <property type="entry name" value="P-loop containing nucleotide triphosphate hydrolases"/>
    <property type="match status" value="2"/>
</dbReference>
<dbReference type="InterPro" id="IPR002464">
    <property type="entry name" value="DNA/RNA_helicase_DEAH_CS"/>
</dbReference>
<reference evidence="4" key="1">
    <citation type="journal article" date="2020" name="Nature">
        <title>Giant virus diversity and host interactions through global metagenomics.</title>
        <authorList>
            <person name="Schulz F."/>
            <person name="Roux S."/>
            <person name="Paez-Espino D."/>
            <person name="Jungbluth S."/>
            <person name="Walsh D.A."/>
            <person name="Denef V.J."/>
            <person name="McMahon K.D."/>
            <person name="Konstantinidis K.T."/>
            <person name="Eloe-Fadrosh E.A."/>
            <person name="Kyrpides N.C."/>
            <person name="Woyke T."/>
        </authorList>
    </citation>
    <scope>NUCLEOTIDE SEQUENCE</scope>
    <source>
        <strain evidence="4">GVMAG-M-3300023179-99</strain>
    </source>
</reference>
<evidence type="ECO:0000313" key="4">
    <source>
        <dbReference type="EMBL" id="QHT79325.1"/>
    </source>
</evidence>
<feature type="domain" description="Helicase C-terminal" evidence="3">
    <location>
        <begin position="543"/>
        <end position="719"/>
    </location>
</feature>
<dbReference type="Pfam" id="PF04851">
    <property type="entry name" value="ResIII"/>
    <property type="match status" value="1"/>
</dbReference>
<keyword evidence="1" id="KW-0378">Hydrolase</keyword>
<dbReference type="InterPro" id="IPR001650">
    <property type="entry name" value="Helicase_C-like"/>
</dbReference>